<dbReference type="Gene3D" id="1.10.10.10">
    <property type="entry name" value="Winged helix-like DNA-binding domain superfamily/Winged helix DNA-binding domain"/>
    <property type="match status" value="1"/>
</dbReference>
<dbReference type="SMART" id="SM00345">
    <property type="entry name" value="HTH_GNTR"/>
    <property type="match status" value="1"/>
</dbReference>
<organism evidence="7 8">
    <name type="scientific">Pseudomonas taiwanensis</name>
    <dbReference type="NCBI Taxonomy" id="470150"/>
    <lineage>
        <taxon>Bacteria</taxon>
        <taxon>Pseudomonadati</taxon>
        <taxon>Pseudomonadota</taxon>
        <taxon>Gammaproteobacteria</taxon>
        <taxon>Pseudomonadales</taxon>
        <taxon>Pseudomonadaceae</taxon>
        <taxon>Pseudomonas</taxon>
    </lineage>
</organism>
<keyword evidence="3" id="KW-0805">Transcription regulation</keyword>
<dbReference type="Gene3D" id="3.40.640.10">
    <property type="entry name" value="Type I PLP-dependent aspartate aminotransferase-like (Major domain)"/>
    <property type="match status" value="1"/>
</dbReference>
<keyword evidence="8" id="KW-1185">Reference proteome</keyword>
<protein>
    <submittedName>
        <fullName evidence="7">PLP-dependent aminotransferase family protein</fullName>
    </submittedName>
</protein>
<proteinExistence type="inferred from homology"/>
<dbReference type="PANTHER" id="PTHR46577:SF1">
    <property type="entry name" value="HTH-TYPE TRANSCRIPTIONAL REGULATORY PROTEIN GABR"/>
    <property type="match status" value="1"/>
</dbReference>
<comment type="caution">
    <text evidence="7">The sequence shown here is derived from an EMBL/GenBank/DDBJ whole genome shotgun (WGS) entry which is preliminary data.</text>
</comment>
<evidence type="ECO:0000259" key="6">
    <source>
        <dbReference type="PROSITE" id="PS50949"/>
    </source>
</evidence>
<dbReference type="SUPFAM" id="SSF53383">
    <property type="entry name" value="PLP-dependent transferases"/>
    <property type="match status" value="1"/>
</dbReference>
<dbReference type="InterPro" id="IPR015421">
    <property type="entry name" value="PyrdxlP-dep_Trfase_major"/>
</dbReference>
<accession>A0ABR6V206</accession>
<feature type="domain" description="HTH gntR-type" evidence="6">
    <location>
        <begin position="22"/>
        <end position="90"/>
    </location>
</feature>
<evidence type="ECO:0000256" key="1">
    <source>
        <dbReference type="ARBA" id="ARBA00005384"/>
    </source>
</evidence>
<keyword evidence="5" id="KW-0804">Transcription</keyword>
<name>A0ABR6V206_9PSED</name>
<evidence type="ECO:0000256" key="3">
    <source>
        <dbReference type="ARBA" id="ARBA00023015"/>
    </source>
</evidence>
<keyword evidence="2" id="KW-0663">Pyridoxal phosphate</keyword>
<dbReference type="InterPro" id="IPR036388">
    <property type="entry name" value="WH-like_DNA-bd_sf"/>
</dbReference>
<keyword evidence="7" id="KW-0808">Transferase</keyword>
<dbReference type="InterPro" id="IPR000524">
    <property type="entry name" value="Tscrpt_reg_HTH_GntR"/>
</dbReference>
<dbReference type="InterPro" id="IPR051446">
    <property type="entry name" value="HTH_trans_reg/aminotransferase"/>
</dbReference>
<evidence type="ECO:0000256" key="4">
    <source>
        <dbReference type="ARBA" id="ARBA00023125"/>
    </source>
</evidence>
<comment type="similarity">
    <text evidence="1">In the C-terminal section; belongs to the class-I pyridoxal-phosphate-dependent aminotransferase family.</text>
</comment>
<dbReference type="InterPro" id="IPR015424">
    <property type="entry name" value="PyrdxlP-dep_Trfase"/>
</dbReference>
<dbReference type="SUPFAM" id="SSF46785">
    <property type="entry name" value="Winged helix' DNA-binding domain"/>
    <property type="match status" value="1"/>
</dbReference>
<dbReference type="Pfam" id="PF00155">
    <property type="entry name" value="Aminotran_1_2"/>
    <property type="match status" value="1"/>
</dbReference>
<dbReference type="GO" id="GO:0008483">
    <property type="term" value="F:transaminase activity"/>
    <property type="evidence" value="ECO:0007669"/>
    <property type="project" value="UniProtKB-KW"/>
</dbReference>
<dbReference type="PROSITE" id="PS50949">
    <property type="entry name" value="HTH_GNTR"/>
    <property type="match status" value="1"/>
</dbReference>
<evidence type="ECO:0000256" key="2">
    <source>
        <dbReference type="ARBA" id="ARBA00022898"/>
    </source>
</evidence>
<keyword evidence="4" id="KW-0238">DNA-binding</keyword>
<dbReference type="PRINTS" id="PR00035">
    <property type="entry name" value="HTHGNTR"/>
</dbReference>
<dbReference type="Pfam" id="PF00392">
    <property type="entry name" value="GntR"/>
    <property type="match status" value="1"/>
</dbReference>
<keyword evidence="7" id="KW-0032">Aminotransferase</keyword>
<dbReference type="CDD" id="cd00609">
    <property type="entry name" value="AAT_like"/>
    <property type="match status" value="1"/>
</dbReference>
<dbReference type="InterPro" id="IPR004839">
    <property type="entry name" value="Aminotransferase_I/II_large"/>
</dbReference>
<dbReference type="EMBL" id="JABWRS010000001">
    <property type="protein sequence ID" value="MBC3474459.1"/>
    <property type="molecule type" value="Genomic_DNA"/>
</dbReference>
<evidence type="ECO:0000313" key="8">
    <source>
        <dbReference type="Proteomes" id="UP000628086"/>
    </source>
</evidence>
<dbReference type="InterPro" id="IPR036390">
    <property type="entry name" value="WH_DNA-bd_sf"/>
</dbReference>
<dbReference type="RefSeq" id="WP_186598211.1">
    <property type="nucleotide sequence ID" value="NZ_JABWRR010000001.1"/>
</dbReference>
<evidence type="ECO:0000313" key="7">
    <source>
        <dbReference type="EMBL" id="MBC3474459.1"/>
    </source>
</evidence>
<reference evidence="7 8" key="1">
    <citation type="journal article" date="2020" name="Microorganisms">
        <title>Reliable Identification of Environmental Pseudomonas Isolates Using the rpoD Gene.</title>
        <authorList>
            <consortium name="The Broad Institute Genome Sequencing Platform"/>
            <person name="Girard L."/>
            <person name="Lood C."/>
            <person name="Rokni-Zadeh H."/>
            <person name="van Noort V."/>
            <person name="Lavigne R."/>
            <person name="De Mot R."/>
        </authorList>
    </citation>
    <scope>NUCLEOTIDE SEQUENCE [LARGE SCALE GENOMIC DNA]</scope>
    <source>
        <strain evidence="7 8">RW7P2</strain>
    </source>
</reference>
<evidence type="ECO:0000256" key="5">
    <source>
        <dbReference type="ARBA" id="ARBA00023163"/>
    </source>
</evidence>
<dbReference type="PANTHER" id="PTHR46577">
    <property type="entry name" value="HTH-TYPE TRANSCRIPTIONAL REGULATORY PROTEIN GABR"/>
    <property type="match status" value="1"/>
</dbReference>
<gene>
    <name evidence="7" type="ORF">HU747_02495</name>
</gene>
<dbReference type="Proteomes" id="UP000628086">
    <property type="component" value="Unassembled WGS sequence"/>
</dbReference>
<dbReference type="CDD" id="cd07377">
    <property type="entry name" value="WHTH_GntR"/>
    <property type="match status" value="1"/>
</dbReference>
<sequence length="504" mass="55069">MPSDATLFGAIALPSGRSTAGVNLQEWLYLELREAMLAGRLAAGSKLPGSRTLAARLGVARGTVQAAYQQLLSEGYAVSRTGSGTRVCLELPDAKQRVFPRQRGGGAQIPVRRIPPSTEWLERLQTATPAFARRKVAPGLRPFFPMRSDVRSFPIDLWRKLHIQQMRSSKLEALLDYDAAGLPSLRHAIADYLGCARGVHITADQIVVLSSVQQGIDLCLRLLVPPGESVWMEDPGYPGVRQLMAVAGCEVVGVPVDQQGMRVEDGIQAAPKAKLAYVTPSRQMPTGHELSPARRLALLRWASASGAYIIEDDYDSEYRFIAKPIPALRAMAGADESVILAGTFSKLLFPSARLAYLALPTHLVDVFTRAVALTSRHPNSLSQAVLAAFFDQGHFERHVRRMRKRYSLRAEALNCAAQAHWQGLIEVPEIRAGLDIACSLLVGSESEAGRRIEEANVDVLPLSPFFQAPVSAGFLLGFAPYEERSLFEAALAVRKALQNHRLLL</sequence>